<evidence type="ECO:0000256" key="2">
    <source>
        <dbReference type="ARBA" id="ARBA00022603"/>
    </source>
</evidence>
<proteinExistence type="inferred from homology"/>
<feature type="binding site" evidence="11">
    <location>
        <position position="58"/>
    </location>
    <ligand>
        <name>S-adenosyl-L-methionine</name>
        <dbReference type="ChEBI" id="CHEBI:59789"/>
    </ligand>
</feature>
<comment type="subcellular location">
    <subcellularLocation>
        <location evidence="11">Cytoplasm</location>
    </subcellularLocation>
</comment>
<accession>A0AAE6QAA9</accession>
<evidence type="ECO:0000256" key="4">
    <source>
        <dbReference type="ARBA" id="ARBA00022691"/>
    </source>
</evidence>
<evidence type="ECO:0000256" key="5">
    <source>
        <dbReference type="ARBA" id="ARBA00037569"/>
    </source>
</evidence>
<dbReference type="Gene3D" id="3.40.50.150">
    <property type="entry name" value="Vaccinia Virus protein VP39"/>
    <property type="match status" value="1"/>
</dbReference>
<comment type="similarity">
    <text evidence="11">Belongs to the class I-like SAM-binding methyltransferase superfamily. RNA methyltransferase RlmE family.</text>
</comment>
<name>A0AAE6QAA9_EHRRU</name>
<dbReference type="InterPro" id="IPR029063">
    <property type="entry name" value="SAM-dependent_MTases_sf"/>
</dbReference>
<feature type="binding site" evidence="11">
    <location>
        <position position="94"/>
    </location>
    <ligand>
        <name>S-adenosyl-L-methionine</name>
        <dbReference type="ChEBI" id="CHEBI:59789"/>
    </ligand>
</feature>
<keyword evidence="15" id="KW-1185">Reference proteome</keyword>
<feature type="active site" description="Proton acceptor" evidence="11 12">
    <location>
        <position position="157"/>
    </location>
</feature>
<evidence type="ECO:0000259" key="13">
    <source>
        <dbReference type="Pfam" id="PF01728"/>
    </source>
</evidence>
<evidence type="ECO:0000313" key="14">
    <source>
        <dbReference type="EMBL" id="QGR03480.1"/>
    </source>
</evidence>
<feature type="domain" description="Ribosomal RNA methyltransferase FtsJ" evidence="13">
    <location>
        <begin position="24"/>
        <end position="200"/>
    </location>
</feature>
<dbReference type="SUPFAM" id="SSF53335">
    <property type="entry name" value="S-adenosyl-L-methionine-dependent methyltransferases"/>
    <property type="match status" value="1"/>
</dbReference>
<keyword evidence="1 11" id="KW-0698">rRNA processing</keyword>
<evidence type="ECO:0000256" key="10">
    <source>
        <dbReference type="ARBA" id="ARBA00048970"/>
    </source>
</evidence>
<feature type="binding site" evidence="11">
    <location>
        <position position="78"/>
    </location>
    <ligand>
        <name>S-adenosyl-L-methionine</name>
        <dbReference type="ChEBI" id="CHEBI:59789"/>
    </ligand>
</feature>
<sequence>MSSTRWLHRQLNDPYVLLAKKQQYRSRSAFKLIEIDNKFSIFKKGQYVLDLGASPGGWSQVASQKVSHGNSSSVFAVDMQKMNKIPNVIFILCDIANNIELLNTTFHEKKFDVILSDMAPKACGNKQVDHANIINLCEISLEIAVKFIKYNGVFVTKILQGEYEKEFYQSVKYHFNSVKYFKPKASRKDSSEMYLISVGFKGDLENT</sequence>
<dbReference type="GO" id="GO:0005737">
    <property type="term" value="C:cytoplasm"/>
    <property type="evidence" value="ECO:0007669"/>
    <property type="project" value="UniProtKB-SubCell"/>
</dbReference>
<dbReference type="PANTHER" id="PTHR10920">
    <property type="entry name" value="RIBOSOMAL RNA METHYLTRANSFERASE"/>
    <property type="match status" value="1"/>
</dbReference>
<dbReference type="EC" id="2.1.1.166" evidence="6 11"/>
<dbReference type="InterPro" id="IPR002877">
    <property type="entry name" value="RNA_MeTrfase_FtsJ_dom"/>
</dbReference>
<keyword evidence="4 11" id="KW-0949">S-adenosyl-L-methionine</keyword>
<dbReference type="AlphaFoldDB" id="A0AAE6QAA9"/>
<keyword evidence="3 11" id="KW-0808">Transferase</keyword>
<gene>
    <name evidence="11" type="primary">rlmE</name>
    <name evidence="11" type="synonym">ftsJ</name>
    <name evidence="11" type="synonym">rrmJ</name>
    <name evidence="14" type="ORF">EDL80_02780</name>
</gene>
<evidence type="ECO:0000256" key="6">
    <source>
        <dbReference type="ARBA" id="ARBA00038861"/>
    </source>
</evidence>
<dbReference type="Pfam" id="PF01728">
    <property type="entry name" value="FtsJ"/>
    <property type="match status" value="1"/>
</dbReference>
<evidence type="ECO:0000256" key="11">
    <source>
        <dbReference type="HAMAP-Rule" id="MF_01547"/>
    </source>
</evidence>
<dbReference type="EMBL" id="CP033455">
    <property type="protein sequence ID" value="QGR03480.1"/>
    <property type="molecule type" value="Genomic_DNA"/>
</dbReference>
<protein>
    <recommendedName>
        <fullName evidence="7 11">Ribosomal RNA large subunit methyltransferase E</fullName>
        <ecNumber evidence="6 11">2.1.1.166</ecNumber>
    </recommendedName>
    <alternativeName>
        <fullName evidence="9 11">23S rRNA Um2552 methyltransferase</fullName>
    </alternativeName>
    <alternativeName>
        <fullName evidence="8 11">rRNA (uridine-2'-O-)-methyltransferase</fullName>
    </alternativeName>
</protein>
<evidence type="ECO:0000256" key="8">
    <source>
        <dbReference type="ARBA" id="ARBA00041995"/>
    </source>
</evidence>
<evidence type="ECO:0000256" key="7">
    <source>
        <dbReference type="ARBA" id="ARBA00041129"/>
    </source>
</evidence>
<evidence type="ECO:0000313" key="15">
    <source>
        <dbReference type="Proteomes" id="UP000422822"/>
    </source>
</evidence>
<evidence type="ECO:0000256" key="12">
    <source>
        <dbReference type="PIRSR" id="PIRSR005461-1"/>
    </source>
</evidence>
<keyword evidence="2 11" id="KW-0489">Methyltransferase</keyword>
<feature type="binding site" evidence="11">
    <location>
        <position position="56"/>
    </location>
    <ligand>
        <name>S-adenosyl-L-methionine</name>
        <dbReference type="ChEBI" id="CHEBI:59789"/>
    </ligand>
</feature>
<dbReference type="InterPro" id="IPR050082">
    <property type="entry name" value="RNA_methyltr_RlmE"/>
</dbReference>
<evidence type="ECO:0000256" key="9">
    <source>
        <dbReference type="ARBA" id="ARBA00042745"/>
    </source>
</evidence>
<reference evidence="14 15" key="1">
    <citation type="submission" date="2018-10" db="EMBL/GenBank/DDBJ databases">
        <title>Propagation and draft genome sequences of three atypical Erhlichia ruminantium isolates.</title>
        <authorList>
            <person name="Liebenberg J."/>
            <person name="Steyn H."/>
            <person name="Josemans A."/>
            <person name="Zweygarth E."/>
        </authorList>
    </citation>
    <scope>NUCLEOTIDE SEQUENCE [LARGE SCALE GENOMIC DNA]</scope>
    <source>
        <strain evidence="14 15">Omatjenne</strain>
    </source>
</reference>
<keyword evidence="11" id="KW-0963">Cytoplasm</keyword>
<dbReference type="PANTHER" id="PTHR10920:SF18">
    <property type="entry name" value="RRNA METHYLTRANSFERASE 2, MITOCHONDRIAL"/>
    <property type="match status" value="1"/>
</dbReference>
<dbReference type="RefSeq" id="WP_158406663.1">
    <property type="nucleotide sequence ID" value="NZ_CP033454.1"/>
</dbReference>
<dbReference type="InterPro" id="IPR015507">
    <property type="entry name" value="rRNA-MeTfrase_E"/>
</dbReference>
<dbReference type="Proteomes" id="UP000422822">
    <property type="component" value="Chromosome"/>
</dbReference>
<comment type="catalytic activity">
    <reaction evidence="10 11">
        <text>uridine(2552) in 23S rRNA + S-adenosyl-L-methionine = 2'-O-methyluridine(2552) in 23S rRNA + S-adenosyl-L-homocysteine + H(+)</text>
        <dbReference type="Rhea" id="RHEA:42720"/>
        <dbReference type="Rhea" id="RHEA-COMP:10202"/>
        <dbReference type="Rhea" id="RHEA-COMP:10203"/>
        <dbReference type="ChEBI" id="CHEBI:15378"/>
        <dbReference type="ChEBI" id="CHEBI:57856"/>
        <dbReference type="ChEBI" id="CHEBI:59789"/>
        <dbReference type="ChEBI" id="CHEBI:65315"/>
        <dbReference type="ChEBI" id="CHEBI:74478"/>
        <dbReference type="EC" id="2.1.1.166"/>
    </reaction>
</comment>
<evidence type="ECO:0000256" key="3">
    <source>
        <dbReference type="ARBA" id="ARBA00022679"/>
    </source>
</evidence>
<dbReference type="PIRSF" id="PIRSF005461">
    <property type="entry name" value="23S_rRNA_mtase"/>
    <property type="match status" value="1"/>
</dbReference>
<comment type="function">
    <text evidence="5 11">Specifically methylates the uridine in position 2552 of 23S rRNA at the 2'-O position of the ribose in the fully assembled 50S ribosomal subunit.</text>
</comment>
<feature type="binding site" evidence="11">
    <location>
        <position position="117"/>
    </location>
    <ligand>
        <name>S-adenosyl-L-methionine</name>
        <dbReference type="ChEBI" id="CHEBI:59789"/>
    </ligand>
</feature>
<organism evidence="14 15">
    <name type="scientific">Ehrlichia ruminantium</name>
    <name type="common">heartwater rickettsia</name>
    <name type="synonym">Cowdria ruminantium</name>
    <dbReference type="NCBI Taxonomy" id="779"/>
    <lineage>
        <taxon>Bacteria</taxon>
        <taxon>Pseudomonadati</taxon>
        <taxon>Pseudomonadota</taxon>
        <taxon>Alphaproteobacteria</taxon>
        <taxon>Rickettsiales</taxon>
        <taxon>Anaplasmataceae</taxon>
        <taxon>Ehrlichia</taxon>
    </lineage>
</organism>
<dbReference type="GO" id="GO:0008650">
    <property type="term" value="F:rRNA (uridine-2'-O-)-methyltransferase activity"/>
    <property type="evidence" value="ECO:0007669"/>
    <property type="project" value="UniProtKB-UniRule"/>
</dbReference>
<dbReference type="HAMAP" id="MF_01547">
    <property type="entry name" value="RNA_methyltr_E"/>
    <property type="match status" value="1"/>
</dbReference>
<evidence type="ECO:0000256" key="1">
    <source>
        <dbReference type="ARBA" id="ARBA00022552"/>
    </source>
</evidence>